<organism evidence="1 2">
    <name type="scientific">Povalibacter uvarum</name>
    <dbReference type="NCBI Taxonomy" id="732238"/>
    <lineage>
        <taxon>Bacteria</taxon>
        <taxon>Pseudomonadati</taxon>
        <taxon>Pseudomonadota</taxon>
        <taxon>Gammaproteobacteria</taxon>
        <taxon>Steroidobacterales</taxon>
        <taxon>Steroidobacteraceae</taxon>
        <taxon>Povalibacter</taxon>
    </lineage>
</organism>
<proteinExistence type="predicted"/>
<evidence type="ECO:0000313" key="1">
    <source>
        <dbReference type="EMBL" id="MBB6095693.1"/>
    </source>
</evidence>
<gene>
    <name evidence="1" type="ORF">HNQ60_004584</name>
</gene>
<evidence type="ECO:0000313" key="2">
    <source>
        <dbReference type="Proteomes" id="UP000588068"/>
    </source>
</evidence>
<sequence>MANLPAIVVTYRTIGRKALTSAEQTGLDWLMFL</sequence>
<comment type="caution">
    <text evidence="1">The sequence shown here is derived from an EMBL/GenBank/DDBJ whole genome shotgun (WGS) entry which is preliminary data.</text>
</comment>
<reference evidence="1 2" key="1">
    <citation type="submission" date="2020-08" db="EMBL/GenBank/DDBJ databases">
        <title>Genomic Encyclopedia of Type Strains, Phase IV (KMG-IV): sequencing the most valuable type-strain genomes for metagenomic binning, comparative biology and taxonomic classification.</title>
        <authorList>
            <person name="Goeker M."/>
        </authorList>
    </citation>
    <scope>NUCLEOTIDE SEQUENCE [LARGE SCALE GENOMIC DNA]</scope>
    <source>
        <strain evidence="1 2">DSM 26723</strain>
    </source>
</reference>
<protein>
    <submittedName>
        <fullName evidence="1">Uncharacterized protein</fullName>
    </submittedName>
</protein>
<dbReference type="Proteomes" id="UP000588068">
    <property type="component" value="Unassembled WGS sequence"/>
</dbReference>
<name>A0A841HSE3_9GAMM</name>
<keyword evidence="2" id="KW-1185">Reference proteome</keyword>
<dbReference type="EMBL" id="JACHHZ010000006">
    <property type="protein sequence ID" value="MBB6095693.1"/>
    <property type="molecule type" value="Genomic_DNA"/>
</dbReference>
<accession>A0A841HSE3</accession>
<dbReference type="AlphaFoldDB" id="A0A841HSE3"/>